<dbReference type="STRING" id="269670.SAMN02982927_01968"/>
<sequence>MSALIETKNLHFQYLHNDSQESWILNRINLSIQKGEFVAILGPNGCGKSTLAKHFNALLVPSDGEVLVDGLDTQNDQNRFDIRQTVGMVFQNPDNQLISTIVEEDVAFAPENLGMDPLEIRSRVEWALKAVDMLDYKRHTPFKLSGGQKQRVAIAGILAMRPQCIVLDEPTSMLDPKGRADVMRTIRRLNHEFGLTIVLITHHMEEAAQAKRVIVMDRGKIELDDSPENVFYQIDLLKRLKLDVPQISELVVRLRRRGIHLPDQITQVDQCVDALVAALEE</sequence>
<evidence type="ECO:0000313" key="11">
    <source>
        <dbReference type="Proteomes" id="UP000198752"/>
    </source>
</evidence>
<dbReference type="OrthoDB" id="501320at2"/>
<dbReference type="Gene3D" id="3.40.50.300">
    <property type="entry name" value="P-loop containing nucleotide triphosphate hydrolases"/>
    <property type="match status" value="1"/>
</dbReference>
<dbReference type="PANTHER" id="PTHR43553:SF24">
    <property type="entry name" value="ENERGY-COUPLING FACTOR TRANSPORTER ATP-BINDING PROTEIN ECFA1"/>
    <property type="match status" value="1"/>
</dbReference>
<dbReference type="FunFam" id="3.40.50.300:FF:000224">
    <property type="entry name" value="Energy-coupling factor transporter ATP-binding protein EcfA"/>
    <property type="match status" value="1"/>
</dbReference>
<comment type="similarity">
    <text evidence="2">Belongs to the ABC transporter superfamily.</text>
</comment>
<dbReference type="EMBL" id="FOOY01000012">
    <property type="protein sequence ID" value="SFG52993.1"/>
    <property type="molecule type" value="Genomic_DNA"/>
</dbReference>
<comment type="subcellular location">
    <subcellularLocation>
        <location evidence="1">Cell membrane</location>
        <topology evidence="1">Peripheral membrane protein</topology>
    </subcellularLocation>
</comment>
<evidence type="ECO:0000256" key="6">
    <source>
        <dbReference type="ARBA" id="ARBA00022840"/>
    </source>
</evidence>
<dbReference type="InterPro" id="IPR003593">
    <property type="entry name" value="AAA+_ATPase"/>
</dbReference>
<dbReference type="InterPro" id="IPR030947">
    <property type="entry name" value="EcfA_1"/>
</dbReference>
<keyword evidence="8" id="KW-0472">Membrane</keyword>
<accession>A0A1I2SKF5</accession>
<dbReference type="InterPro" id="IPR027417">
    <property type="entry name" value="P-loop_NTPase"/>
</dbReference>
<dbReference type="GO" id="GO:0043190">
    <property type="term" value="C:ATP-binding cassette (ABC) transporter complex"/>
    <property type="evidence" value="ECO:0007669"/>
    <property type="project" value="TreeGrafter"/>
</dbReference>
<dbReference type="AlphaFoldDB" id="A0A1I2SKF5"/>
<keyword evidence="11" id="KW-1185">Reference proteome</keyword>
<dbReference type="GO" id="GO:0042626">
    <property type="term" value="F:ATPase-coupled transmembrane transporter activity"/>
    <property type="evidence" value="ECO:0007669"/>
    <property type="project" value="TreeGrafter"/>
</dbReference>
<dbReference type="InterPro" id="IPR003439">
    <property type="entry name" value="ABC_transporter-like_ATP-bd"/>
</dbReference>
<keyword evidence="4" id="KW-1003">Cell membrane</keyword>
<evidence type="ECO:0000256" key="4">
    <source>
        <dbReference type="ARBA" id="ARBA00022475"/>
    </source>
</evidence>
<dbReference type="InterPro" id="IPR017871">
    <property type="entry name" value="ABC_transporter-like_CS"/>
</dbReference>
<dbReference type="GO" id="GO:0005524">
    <property type="term" value="F:ATP binding"/>
    <property type="evidence" value="ECO:0007669"/>
    <property type="project" value="UniProtKB-KW"/>
</dbReference>
<proteinExistence type="inferred from homology"/>
<keyword evidence="5" id="KW-0547">Nucleotide-binding</keyword>
<organism evidence="10 11">
    <name type="scientific">Sporolactobacillus nakayamae</name>
    <dbReference type="NCBI Taxonomy" id="269670"/>
    <lineage>
        <taxon>Bacteria</taxon>
        <taxon>Bacillati</taxon>
        <taxon>Bacillota</taxon>
        <taxon>Bacilli</taxon>
        <taxon>Bacillales</taxon>
        <taxon>Sporolactobacillaceae</taxon>
        <taxon>Sporolactobacillus</taxon>
    </lineage>
</organism>
<dbReference type="PROSITE" id="PS50893">
    <property type="entry name" value="ABC_TRANSPORTER_2"/>
    <property type="match status" value="1"/>
</dbReference>
<evidence type="ECO:0000256" key="2">
    <source>
        <dbReference type="ARBA" id="ARBA00005417"/>
    </source>
</evidence>
<dbReference type="PANTHER" id="PTHR43553">
    <property type="entry name" value="HEAVY METAL TRANSPORTER"/>
    <property type="match status" value="1"/>
</dbReference>
<feature type="domain" description="ABC transporter" evidence="9">
    <location>
        <begin position="5"/>
        <end position="243"/>
    </location>
</feature>
<dbReference type="GO" id="GO:0016887">
    <property type="term" value="F:ATP hydrolysis activity"/>
    <property type="evidence" value="ECO:0007669"/>
    <property type="project" value="InterPro"/>
</dbReference>
<evidence type="ECO:0000259" key="9">
    <source>
        <dbReference type="PROSITE" id="PS50893"/>
    </source>
</evidence>
<evidence type="ECO:0000256" key="8">
    <source>
        <dbReference type="ARBA" id="ARBA00023136"/>
    </source>
</evidence>
<dbReference type="Pfam" id="PF00005">
    <property type="entry name" value="ABC_tran"/>
    <property type="match status" value="1"/>
</dbReference>
<evidence type="ECO:0000256" key="1">
    <source>
        <dbReference type="ARBA" id="ARBA00004202"/>
    </source>
</evidence>
<dbReference type="SUPFAM" id="SSF52540">
    <property type="entry name" value="P-loop containing nucleoside triphosphate hydrolases"/>
    <property type="match status" value="1"/>
</dbReference>
<evidence type="ECO:0000256" key="7">
    <source>
        <dbReference type="ARBA" id="ARBA00022967"/>
    </source>
</evidence>
<dbReference type="InterPro" id="IPR050095">
    <property type="entry name" value="ECF_ABC_transporter_ATP-bd"/>
</dbReference>
<name>A0A1I2SKF5_9BACL</name>
<keyword evidence="6 10" id="KW-0067">ATP-binding</keyword>
<dbReference type="CDD" id="cd03225">
    <property type="entry name" value="ABC_cobalt_CbiO_domain1"/>
    <property type="match status" value="1"/>
</dbReference>
<dbReference type="SMART" id="SM00382">
    <property type="entry name" value="AAA"/>
    <property type="match status" value="1"/>
</dbReference>
<protein>
    <submittedName>
        <fullName evidence="10">Energy-coupling factor transport system ATP-binding protein</fullName>
    </submittedName>
</protein>
<dbReference type="NCBIfam" id="TIGR04520">
    <property type="entry name" value="ECF_ATPase_1"/>
    <property type="match status" value="1"/>
</dbReference>
<evidence type="ECO:0000313" key="10">
    <source>
        <dbReference type="EMBL" id="SFG52993.1"/>
    </source>
</evidence>
<reference evidence="11" key="1">
    <citation type="submission" date="2016-10" db="EMBL/GenBank/DDBJ databases">
        <authorList>
            <person name="Varghese N."/>
            <person name="Submissions S."/>
        </authorList>
    </citation>
    <scope>NUCLEOTIDE SEQUENCE [LARGE SCALE GENOMIC DNA]</scope>
    <source>
        <strain evidence="11">ATCC 700379</strain>
    </source>
</reference>
<evidence type="ECO:0000256" key="3">
    <source>
        <dbReference type="ARBA" id="ARBA00022448"/>
    </source>
</evidence>
<keyword evidence="3" id="KW-0813">Transport</keyword>
<dbReference type="PROSITE" id="PS00211">
    <property type="entry name" value="ABC_TRANSPORTER_1"/>
    <property type="match status" value="1"/>
</dbReference>
<dbReference type="InterPro" id="IPR015856">
    <property type="entry name" value="ABC_transpr_CbiO/EcfA_su"/>
</dbReference>
<keyword evidence="7" id="KW-1278">Translocase</keyword>
<dbReference type="GO" id="GO:0015087">
    <property type="term" value="F:cobalt ion transmembrane transporter activity"/>
    <property type="evidence" value="ECO:0007669"/>
    <property type="project" value="UniProtKB-ARBA"/>
</dbReference>
<dbReference type="RefSeq" id="WP_093672470.1">
    <property type="nucleotide sequence ID" value="NZ_FOOY01000012.1"/>
</dbReference>
<evidence type="ECO:0000256" key="5">
    <source>
        <dbReference type="ARBA" id="ARBA00022741"/>
    </source>
</evidence>
<gene>
    <name evidence="10" type="ORF">SAMN02982927_01968</name>
</gene>
<dbReference type="Proteomes" id="UP000198752">
    <property type="component" value="Unassembled WGS sequence"/>
</dbReference>